<reference evidence="3 4" key="1">
    <citation type="submission" date="2016-10" db="EMBL/GenBank/DDBJ databases">
        <authorList>
            <person name="de Groot N.N."/>
        </authorList>
    </citation>
    <scope>NUCLEOTIDE SEQUENCE [LARGE SCALE GENOMIC DNA]</scope>
    <source>
        <strain evidence="3 4">CPCC 201259</strain>
    </source>
</reference>
<dbReference type="EMBL" id="RBXX01000002">
    <property type="protein sequence ID" value="RKT84169.1"/>
    <property type="molecule type" value="Genomic_DNA"/>
</dbReference>
<proteinExistence type="predicted"/>
<evidence type="ECO:0000313" key="4">
    <source>
        <dbReference type="Proteomes" id="UP000199398"/>
    </source>
</evidence>
<protein>
    <submittedName>
        <fullName evidence="2">AlpA family transcriptional regulator</fullName>
    </submittedName>
    <submittedName>
        <fullName evidence="3">Helix-turn-helix domain-containing protein</fullName>
    </submittedName>
</protein>
<dbReference type="InterPro" id="IPR041657">
    <property type="entry name" value="HTH_17"/>
</dbReference>
<evidence type="ECO:0000259" key="1">
    <source>
        <dbReference type="Pfam" id="PF12728"/>
    </source>
</evidence>
<evidence type="ECO:0000313" key="2">
    <source>
        <dbReference type="EMBL" id="RKT84169.1"/>
    </source>
</evidence>
<evidence type="ECO:0000313" key="5">
    <source>
        <dbReference type="Proteomes" id="UP000270697"/>
    </source>
</evidence>
<dbReference type="EMBL" id="FOUP01000003">
    <property type="protein sequence ID" value="SFN17626.1"/>
    <property type="molecule type" value="Genomic_DNA"/>
</dbReference>
<evidence type="ECO:0000313" key="3">
    <source>
        <dbReference type="EMBL" id="SFN17626.1"/>
    </source>
</evidence>
<sequence>MIRNLWGIQDVSAYLGVPVGTLYQWRSRGFGPTGRKIGKYVRYKPDDVEQWFEAQAEGVI</sequence>
<dbReference type="Gene3D" id="1.10.1660.10">
    <property type="match status" value="1"/>
</dbReference>
<name>A0A1I4WWP8_9PSEU</name>
<dbReference type="InterPro" id="IPR009061">
    <property type="entry name" value="DNA-bd_dom_put_sf"/>
</dbReference>
<dbReference type="RefSeq" id="WP_093150133.1">
    <property type="nucleotide sequence ID" value="NZ_FOUP01000003.1"/>
</dbReference>
<organism evidence="3 4">
    <name type="scientific">Saccharopolyspora antimicrobica</name>
    <dbReference type="NCBI Taxonomy" id="455193"/>
    <lineage>
        <taxon>Bacteria</taxon>
        <taxon>Bacillati</taxon>
        <taxon>Actinomycetota</taxon>
        <taxon>Actinomycetes</taxon>
        <taxon>Pseudonocardiales</taxon>
        <taxon>Pseudonocardiaceae</taxon>
        <taxon>Saccharopolyspora</taxon>
    </lineage>
</organism>
<accession>A0A1I4WWP8</accession>
<keyword evidence="5" id="KW-1185">Reference proteome</keyword>
<feature type="domain" description="Helix-turn-helix" evidence="1">
    <location>
        <begin position="8"/>
        <end position="55"/>
    </location>
</feature>
<dbReference type="Proteomes" id="UP000199398">
    <property type="component" value="Unassembled WGS sequence"/>
</dbReference>
<dbReference type="Pfam" id="PF12728">
    <property type="entry name" value="HTH_17"/>
    <property type="match status" value="1"/>
</dbReference>
<dbReference type="OrthoDB" id="5524782at2"/>
<dbReference type="Proteomes" id="UP000270697">
    <property type="component" value="Unassembled WGS sequence"/>
</dbReference>
<dbReference type="STRING" id="455193.SAMN05421805_10392"/>
<reference evidence="2 5" key="2">
    <citation type="submission" date="2018-10" db="EMBL/GenBank/DDBJ databases">
        <title>Sequencing the genomes of 1000 actinobacteria strains.</title>
        <authorList>
            <person name="Klenk H.-P."/>
        </authorList>
    </citation>
    <scope>NUCLEOTIDE SEQUENCE [LARGE SCALE GENOMIC DNA]</scope>
    <source>
        <strain evidence="2 5">DSM 45119</strain>
    </source>
</reference>
<dbReference type="SUPFAM" id="SSF46955">
    <property type="entry name" value="Putative DNA-binding domain"/>
    <property type="match status" value="1"/>
</dbReference>
<gene>
    <name evidence="2" type="ORF">ATL45_2475</name>
    <name evidence="3" type="ORF">SAMN05421805_10392</name>
</gene>
<dbReference type="AlphaFoldDB" id="A0A1I4WWP8"/>